<dbReference type="STRING" id="554055.A0A2P6VBT5"/>
<proteinExistence type="inferred from homology"/>
<comment type="function">
    <text evidence="3">Variable subunit of the ferredoxin-thioredoxin reductase (FTR), which catalyzes the two-electron reduction of thioredoxins by the electrons provided by reduced ferredoxin.</text>
</comment>
<dbReference type="GO" id="GO:0016491">
    <property type="term" value="F:oxidoreductase activity"/>
    <property type="evidence" value="ECO:0007669"/>
    <property type="project" value="UniProtKB-KW"/>
</dbReference>
<sequence length="128" mass="13433">MQSATALCKPFAPASGARLAARHAGRRAAAAAAGNGAQAQLAEGAKVKVTAPITVFHSPKYKTGLDLQNREGVVVQPDVNDYRHHDGKQHTLSANLPIKVQFEVPPPSGEGKVVKVVAHLAEEEIEAV</sequence>
<dbReference type="GO" id="GO:0015979">
    <property type="term" value="P:photosynthesis"/>
    <property type="evidence" value="ECO:0007669"/>
    <property type="project" value="InterPro"/>
</dbReference>
<dbReference type="SUPFAM" id="SSF50090">
    <property type="entry name" value="Electron transport accessory proteins"/>
    <property type="match status" value="1"/>
</dbReference>
<evidence type="ECO:0000256" key="1">
    <source>
        <dbReference type="ARBA" id="ARBA00023002"/>
    </source>
</evidence>
<organism evidence="6 7">
    <name type="scientific">Micractinium conductrix</name>
    <dbReference type="NCBI Taxonomy" id="554055"/>
    <lineage>
        <taxon>Eukaryota</taxon>
        <taxon>Viridiplantae</taxon>
        <taxon>Chlorophyta</taxon>
        <taxon>core chlorophytes</taxon>
        <taxon>Trebouxiophyceae</taxon>
        <taxon>Chlorellales</taxon>
        <taxon>Chlorellaceae</taxon>
        <taxon>Chlorella clade</taxon>
        <taxon>Micractinium</taxon>
    </lineage>
</organism>
<reference evidence="6 7" key="1">
    <citation type="journal article" date="2018" name="Plant J.">
        <title>Genome sequences of Chlorella sorokiniana UTEX 1602 and Micractinium conductrix SAG 241.80: implications to maltose excretion by a green alga.</title>
        <authorList>
            <person name="Arriola M.B."/>
            <person name="Velmurugan N."/>
            <person name="Zhang Y."/>
            <person name="Plunkett M.H."/>
            <person name="Hondzo H."/>
            <person name="Barney B.M."/>
        </authorList>
    </citation>
    <scope>NUCLEOTIDE SEQUENCE [LARGE SCALE GENOMIC DNA]</scope>
    <source>
        <strain evidence="6 7">SAG 241.80</strain>
    </source>
</reference>
<gene>
    <name evidence="6" type="ORF">C2E20_5066</name>
</gene>
<evidence type="ECO:0000313" key="6">
    <source>
        <dbReference type="EMBL" id="PSC71521.1"/>
    </source>
</evidence>
<comment type="caution">
    <text evidence="6">The sequence shown here is derived from an EMBL/GenBank/DDBJ whole genome shotgun (WGS) entry which is preliminary data.</text>
</comment>
<evidence type="ECO:0000313" key="7">
    <source>
        <dbReference type="Proteomes" id="UP000239649"/>
    </source>
</evidence>
<dbReference type="Gene3D" id="2.30.30.50">
    <property type="match status" value="1"/>
</dbReference>
<comment type="subunit">
    <text evidence="2">Heterodimer of subunit A (variable subunit) and subunit B (catalytic subunit). Heterodimeric FTR forms a complex with ferredoxin and thioredoxin.</text>
</comment>
<keyword evidence="1" id="KW-0560">Oxidoreductase</keyword>
<dbReference type="AlphaFoldDB" id="A0A2P6VBT5"/>
<name>A0A2P6VBT5_9CHLO</name>
<dbReference type="InterPro" id="IPR044166">
    <property type="entry name" value="FTRV"/>
</dbReference>
<accession>A0A2P6VBT5</accession>
<keyword evidence="7" id="KW-1185">Reference proteome</keyword>
<dbReference type="OrthoDB" id="1916328at2759"/>
<evidence type="ECO:0000256" key="2">
    <source>
        <dbReference type="ARBA" id="ARBA00026011"/>
    </source>
</evidence>
<dbReference type="PANTHER" id="PTHR46937">
    <property type="entry name" value="FERREDOXIN-THIOREDOXIN REDUCTASE, VARIABLE CHAIN"/>
    <property type="match status" value="1"/>
</dbReference>
<comment type="similarity">
    <text evidence="4">Belongs to the ferredoxin thioredoxin reductase alpha subunit family.</text>
</comment>
<dbReference type="InterPro" id="IPR004207">
    <property type="entry name" value="Fd_thioredoxin_Rdtase_alpha"/>
</dbReference>
<dbReference type="Proteomes" id="UP000239649">
    <property type="component" value="Unassembled WGS sequence"/>
</dbReference>
<dbReference type="InterPro" id="IPR008990">
    <property type="entry name" value="Elect_transpt_acc-like_dom_sf"/>
</dbReference>
<dbReference type="PANTHER" id="PTHR46937:SF4">
    <property type="entry name" value="FERREDOXIN-THIOREDOXIN REDUCTASE SUBUNIT A1, CHLOROPLASTIC"/>
    <property type="match status" value="1"/>
</dbReference>
<feature type="domain" description="Ferredoxin thioredoxin reductase alpha chain" evidence="5">
    <location>
        <begin position="44"/>
        <end position="124"/>
    </location>
</feature>
<dbReference type="EMBL" id="LHPF02000014">
    <property type="protein sequence ID" value="PSC71521.1"/>
    <property type="molecule type" value="Genomic_DNA"/>
</dbReference>
<evidence type="ECO:0000256" key="4">
    <source>
        <dbReference type="ARBA" id="ARBA00034490"/>
    </source>
</evidence>
<protein>
    <submittedName>
        <fullName evidence="6">Ferredoxin-thioredoxin variable chain-like</fullName>
    </submittedName>
</protein>
<dbReference type="Pfam" id="PF02941">
    <property type="entry name" value="FeThRed_A"/>
    <property type="match status" value="1"/>
</dbReference>
<evidence type="ECO:0000259" key="5">
    <source>
        <dbReference type="Pfam" id="PF02941"/>
    </source>
</evidence>
<evidence type="ECO:0000256" key="3">
    <source>
        <dbReference type="ARBA" id="ARBA00034474"/>
    </source>
</evidence>